<dbReference type="EMBL" id="CM047587">
    <property type="protein sequence ID" value="KAI9907103.1"/>
    <property type="molecule type" value="Genomic_DNA"/>
</dbReference>
<reference evidence="1 2" key="1">
    <citation type="journal article" date="2022" name="bioRxiv">
        <title>The genome of the oomycete Peronosclerospora sorghi, a cosmopolitan pathogen of maize and sorghum, is inflated with dispersed pseudogenes.</title>
        <authorList>
            <person name="Fletcher K."/>
            <person name="Martin F."/>
            <person name="Isakeit T."/>
            <person name="Cavanaugh K."/>
            <person name="Magill C."/>
            <person name="Michelmore R."/>
        </authorList>
    </citation>
    <scope>NUCLEOTIDE SEQUENCE [LARGE SCALE GENOMIC DNA]</scope>
    <source>
        <strain evidence="1">P6</strain>
    </source>
</reference>
<name>A0ACC0VKS8_9STRA</name>
<protein>
    <submittedName>
        <fullName evidence="1">Uncharacterized protein</fullName>
    </submittedName>
</protein>
<evidence type="ECO:0000313" key="1">
    <source>
        <dbReference type="EMBL" id="KAI9907103.1"/>
    </source>
</evidence>
<keyword evidence="2" id="KW-1185">Reference proteome</keyword>
<accession>A0ACC0VKS8</accession>
<proteinExistence type="predicted"/>
<dbReference type="Proteomes" id="UP001163321">
    <property type="component" value="Chromosome 8"/>
</dbReference>
<evidence type="ECO:0000313" key="2">
    <source>
        <dbReference type="Proteomes" id="UP001163321"/>
    </source>
</evidence>
<gene>
    <name evidence="1" type="ORF">PsorP6_003932</name>
</gene>
<sequence length="98" mass="11169">MDLLSPQKRYAYSSVSFTCKKRAELREMLLTYGKHGFLVNDTGKNVAWDKMKCRVLRVNRKALFQSFWDNAAIGQKPLVSDKDVDGPQAPMESDQAVQ</sequence>
<comment type="caution">
    <text evidence="1">The sequence shown here is derived from an EMBL/GenBank/DDBJ whole genome shotgun (WGS) entry which is preliminary data.</text>
</comment>
<organism evidence="1 2">
    <name type="scientific">Peronosclerospora sorghi</name>
    <dbReference type="NCBI Taxonomy" id="230839"/>
    <lineage>
        <taxon>Eukaryota</taxon>
        <taxon>Sar</taxon>
        <taxon>Stramenopiles</taxon>
        <taxon>Oomycota</taxon>
        <taxon>Peronosporomycetes</taxon>
        <taxon>Peronosporales</taxon>
        <taxon>Peronosporaceae</taxon>
        <taxon>Peronosclerospora</taxon>
    </lineage>
</organism>